<feature type="region of interest" description="Disordered" evidence="1">
    <location>
        <begin position="389"/>
        <end position="408"/>
    </location>
</feature>
<dbReference type="AlphaFoldDB" id="A0A8K0VYW2"/>
<protein>
    <submittedName>
        <fullName evidence="2">Uncharacterized protein</fullName>
    </submittedName>
</protein>
<dbReference type="OrthoDB" id="3684136at2759"/>
<evidence type="ECO:0000313" key="2">
    <source>
        <dbReference type="EMBL" id="KAH7086863.1"/>
    </source>
</evidence>
<proteinExistence type="predicted"/>
<reference evidence="2" key="1">
    <citation type="journal article" date="2021" name="Nat. Commun.">
        <title>Genetic determinants of endophytism in the Arabidopsis root mycobiome.</title>
        <authorList>
            <person name="Mesny F."/>
            <person name="Miyauchi S."/>
            <person name="Thiergart T."/>
            <person name="Pickel B."/>
            <person name="Atanasova L."/>
            <person name="Karlsson M."/>
            <person name="Huettel B."/>
            <person name="Barry K.W."/>
            <person name="Haridas S."/>
            <person name="Chen C."/>
            <person name="Bauer D."/>
            <person name="Andreopoulos W."/>
            <person name="Pangilinan J."/>
            <person name="LaButti K."/>
            <person name="Riley R."/>
            <person name="Lipzen A."/>
            <person name="Clum A."/>
            <person name="Drula E."/>
            <person name="Henrissat B."/>
            <person name="Kohler A."/>
            <person name="Grigoriev I.V."/>
            <person name="Martin F.M."/>
            <person name="Hacquard S."/>
        </authorList>
    </citation>
    <scope>NUCLEOTIDE SEQUENCE</scope>
    <source>
        <strain evidence="2">MPI-SDFR-AT-0120</strain>
    </source>
</reference>
<feature type="region of interest" description="Disordered" evidence="1">
    <location>
        <begin position="124"/>
        <end position="153"/>
    </location>
</feature>
<dbReference type="Proteomes" id="UP000813461">
    <property type="component" value="Unassembled WGS sequence"/>
</dbReference>
<dbReference type="EMBL" id="JAGMVJ010000010">
    <property type="protein sequence ID" value="KAH7086863.1"/>
    <property type="molecule type" value="Genomic_DNA"/>
</dbReference>
<keyword evidence="3" id="KW-1185">Reference proteome</keyword>
<feature type="compositionally biased region" description="Low complexity" evidence="1">
    <location>
        <begin position="131"/>
        <end position="144"/>
    </location>
</feature>
<feature type="compositionally biased region" description="Basic and acidic residues" evidence="1">
    <location>
        <begin position="184"/>
        <end position="198"/>
    </location>
</feature>
<accession>A0A8K0VYW2</accession>
<feature type="region of interest" description="Disordered" evidence="1">
    <location>
        <begin position="184"/>
        <end position="207"/>
    </location>
</feature>
<comment type="caution">
    <text evidence="2">The sequence shown here is derived from an EMBL/GenBank/DDBJ whole genome shotgun (WGS) entry which is preliminary data.</text>
</comment>
<feature type="region of interest" description="Disordered" evidence="1">
    <location>
        <begin position="219"/>
        <end position="238"/>
    </location>
</feature>
<feature type="compositionally biased region" description="Basic and acidic residues" evidence="1">
    <location>
        <begin position="46"/>
        <end position="55"/>
    </location>
</feature>
<feature type="compositionally biased region" description="Low complexity" evidence="1">
    <location>
        <begin position="28"/>
        <end position="37"/>
    </location>
</feature>
<evidence type="ECO:0000256" key="1">
    <source>
        <dbReference type="SAM" id="MobiDB-lite"/>
    </source>
</evidence>
<organism evidence="2 3">
    <name type="scientific">Paraphoma chrysanthemicola</name>
    <dbReference type="NCBI Taxonomy" id="798071"/>
    <lineage>
        <taxon>Eukaryota</taxon>
        <taxon>Fungi</taxon>
        <taxon>Dikarya</taxon>
        <taxon>Ascomycota</taxon>
        <taxon>Pezizomycotina</taxon>
        <taxon>Dothideomycetes</taxon>
        <taxon>Pleosporomycetidae</taxon>
        <taxon>Pleosporales</taxon>
        <taxon>Pleosporineae</taxon>
        <taxon>Phaeosphaeriaceae</taxon>
        <taxon>Paraphoma</taxon>
    </lineage>
</organism>
<feature type="region of interest" description="Disordered" evidence="1">
    <location>
        <begin position="13"/>
        <end position="72"/>
    </location>
</feature>
<name>A0A8K0VYW2_9PLEO</name>
<gene>
    <name evidence="2" type="ORF">FB567DRAFT_53088</name>
</gene>
<evidence type="ECO:0000313" key="3">
    <source>
        <dbReference type="Proteomes" id="UP000813461"/>
    </source>
</evidence>
<sequence>MPAFLQRLRRSFQERSRMSGRIINPRISSAQQNNSDQDNADASDDDDRKSSDRRLPPLPVIKDAGPPTANRYANSDIFWNSVMVEADDDERIVWESPRKASLTRRYTDRSKTTEIEPQDVAPPLRPAQRMASGGNNASASQATSSKHKQIRTRGLQRLQRNLSYGKERADNDLTVMMFTRPDYTRRRDAPNPHLERPPEPLSPGTQQWDEFMDFPMDNSLHRDPAEAESSPTVPVRATSPPGLGPILKEGDHLSAARINHTDVPASEEGPIDSTILTWDTALNRIINHEAVDPDVGYAIRDRVKTDGCKGSRDKKDFFHVPIAEAGLVPNFSYPVAAAAFYDRLDPNQSQIPLTNGIESEISKQGDTNEHAPVDGEPLLSKTLLNGISSSSSSVRTDGTLNRPRSPDWTEMVPQRVKNLLREVLTASELSLCNEIIKASTTSTLKPETTPGDETDHIAASTIDIDRIQTQLNAHAHVDPTSPSLIRLVAKLHTLLLHLQDRATYLEDNLLPILGTALERKTFTIDVMSIEVQNLGDQINALKTAVDFSNKVLAGCWLREYEVWRTLVTIREKRERKNGKRLLRRLTQRKNRIADGVLSPLVSDTNGKEKLVMGKQALRKTELDALIWMAEQNVQVLREDVDDMVEQVEKCKRSVKAFEKVPTPEEGSWRDV</sequence>